<name>A0A455U6R9_9GAMM</name>
<dbReference type="KEGG" id="hsr:HSBAA_31280"/>
<accession>A0A455U6R9</accession>
<dbReference type="Proteomes" id="UP000320231">
    <property type="component" value="Chromosome"/>
</dbReference>
<proteinExistence type="predicted"/>
<evidence type="ECO:0000313" key="1">
    <source>
        <dbReference type="EMBL" id="BBI61822.1"/>
    </source>
</evidence>
<gene>
    <name evidence="1" type="ORF">HSBAA_31280</name>
</gene>
<dbReference type="AlphaFoldDB" id="A0A455U6R9"/>
<dbReference type="EMBL" id="AP019514">
    <property type="protein sequence ID" value="BBI61822.1"/>
    <property type="molecule type" value="Genomic_DNA"/>
</dbReference>
<reference evidence="1 2" key="1">
    <citation type="journal article" date="2019" name="Microbiol. Resour. Announc.">
        <title>Complete Genome Sequence of Halomonas sulfidaeris Strain Esulfide1 Isolated from a Metal Sulfide Rock at a Depth of 2,200 Meters, Obtained Using Nanopore Sequencing.</title>
        <authorList>
            <person name="Saito M."/>
            <person name="Nishigata A."/>
            <person name="Galipon J."/>
            <person name="Arakawa K."/>
        </authorList>
    </citation>
    <scope>NUCLEOTIDE SEQUENCE [LARGE SCALE GENOMIC DNA]</scope>
    <source>
        <strain evidence="1 2">ATCC BAA-803</strain>
    </source>
</reference>
<protein>
    <submittedName>
        <fullName evidence="1">Uncharacterized protein</fullName>
    </submittedName>
</protein>
<evidence type="ECO:0000313" key="2">
    <source>
        <dbReference type="Proteomes" id="UP000320231"/>
    </source>
</evidence>
<organism evidence="1 2">
    <name type="scientific">Vreelandella sulfidaeris</name>
    <dbReference type="NCBI Taxonomy" id="115553"/>
    <lineage>
        <taxon>Bacteria</taxon>
        <taxon>Pseudomonadati</taxon>
        <taxon>Pseudomonadota</taxon>
        <taxon>Gammaproteobacteria</taxon>
        <taxon>Oceanospirillales</taxon>
        <taxon>Halomonadaceae</taxon>
        <taxon>Vreelandella</taxon>
    </lineage>
</organism>
<sequence>MFVMRVPGADPAQPGAIIPFSLTQIALDRAINKDTRDSLIIRSKTNQHGMMFIPTLINPMSDRVD</sequence>